<reference evidence="8 9" key="1">
    <citation type="submission" date="2016-03" db="EMBL/GenBank/DDBJ databases">
        <title>Acetic acid bacteria sequencing.</title>
        <authorList>
            <person name="Brandt J."/>
            <person name="Jakob F."/>
            <person name="Vogel R.F."/>
        </authorList>
    </citation>
    <scope>NUCLEOTIDE SEQUENCE [LARGE SCALE GENOMIC DNA]</scope>
    <source>
        <strain evidence="8 9">TMW2.1153</strain>
    </source>
</reference>
<feature type="transmembrane region" description="Helical" evidence="7">
    <location>
        <begin position="389"/>
        <end position="410"/>
    </location>
</feature>
<sequence>MTSKISAPSGVGKAATSGFLWLVVQSLASRGIGFFSQLILARLLLPEDFGAIGLALTVTSIANSLIGFGIDEVLLQRQKTMTLWEPLAFWMCVGVSLIGMVGMIAVAPFAAHWYHSPSLVGLIIAIAISTPLRALGTVSAVKIRAEMDFRFLAGCNTFEIVTLQLLTIILAALGVGAYAFAIPYSVVAILRTAWLWKRAAPFTRGRYRKIQARYLLGNSTLILLSRTCVEFINQGDYIVLGLIASKMMVGYYFFAFRFAAQPVRMLAGNVSNVVFPALVQFRNEPARQTDAVIRACRLLGYLVMPFCFLQAGLAKPGLHLLFGERWMPAVPYVIILSIGLPFDALSWITGSLLSARREFRRSCRYQFIALPLFYIMVGIGGYWDGVMGVALAVAAYYFTWPPITSYLILIGSGTSFLTVAEFYFLPMFFACIAIGLGMGFAQISLFHGNDFAECMVIGLVTCIIYPALLAVFRPDMFKEIVNRFGGKLRKRRQAANAGV</sequence>
<feature type="transmembrane region" description="Helical" evidence="7">
    <location>
        <begin position="52"/>
        <end position="75"/>
    </location>
</feature>
<evidence type="ECO:0000313" key="8">
    <source>
        <dbReference type="EMBL" id="AQS85098.1"/>
    </source>
</evidence>
<feature type="transmembrane region" description="Helical" evidence="7">
    <location>
        <begin position="332"/>
        <end position="353"/>
    </location>
</feature>
<comment type="similarity">
    <text evidence="2">Belongs to the polysaccharide synthase family.</text>
</comment>
<protein>
    <submittedName>
        <fullName evidence="8">Lipopolysaccharide biosynthesis protein</fullName>
    </submittedName>
</protein>
<feature type="transmembrane region" description="Helical" evidence="7">
    <location>
        <begin position="87"/>
        <end position="113"/>
    </location>
</feature>
<evidence type="ECO:0000256" key="4">
    <source>
        <dbReference type="ARBA" id="ARBA00022692"/>
    </source>
</evidence>
<dbReference type="GO" id="GO:0005886">
    <property type="term" value="C:plasma membrane"/>
    <property type="evidence" value="ECO:0007669"/>
    <property type="project" value="UniProtKB-SubCell"/>
</dbReference>
<keyword evidence="6 7" id="KW-0472">Membrane</keyword>
<dbReference type="KEGG" id="aace:A0U92_10265"/>
<evidence type="ECO:0000256" key="5">
    <source>
        <dbReference type="ARBA" id="ARBA00022989"/>
    </source>
</evidence>
<gene>
    <name evidence="8" type="ORF">A0U92_10265</name>
</gene>
<dbReference type="STRING" id="435.A0U92_10265"/>
<dbReference type="PANTHER" id="PTHR30250">
    <property type="entry name" value="PST FAMILY PREDICTED COLANIC ACID TRANSPORTER"/>
    <property type="match status" value="1"/>
</dbReference>
<keyword evidence="4 7" id="KW-0812">Transmembrane</keyword>
<comment type="subcellular location">
    <subcellularLocation>
        <location evidence="1">Cell membrane</location>
        <topology evidence="1">Multi-pass membrane protein</topology>
    </subcellularLocation>
</comment>
<feature type="transmembrane region" description="Helical" evidence="7">
    <location>
        <begin position="119"/>
        <end position="139"/>
    </location>
</feature>
<evidence type="ECO:0000256" key="3">
    <source>
        <dbReference type="ARBA" id="ARBA00022475"/>
    </source>
</evidence>
<feature type="transmembrane region" description="Helical" evidence="7">
    <location>
        <begin position="455"/>
        <end position="472"/>
    </location>
</feature>
<dbReference type="OrthoDB" id="8448304at2"/>
<evidence type="ECO:0000256" key="1">
    <source>
        <dbReference type="ARBA" id="ARBA00004651"/>
    </source>
</evidence>
<dbReference type="RefSeq" id="WP_077813143.1">
    <property type="nucleotide sequence ID" value="NZ_CP014692.1"/>
</dbReference>
<dbReference type="Pfam" id="PF13440">
    <property type="entry name" value="Polysacc_synt_3"/>
    <property type="match status" value="1"/>
</dbReference>
<accession>A0A1U9KH64</accession>
<evidence type="ECO:0000256" key="6">
    <source>
        <dbReference type="ARBA" id="ARBA00023136"/>
    </source>
</evidence>
<organism evidence="8 9">
    <name type="scientific">Acetobacter aceti</name>
    <dbReference type="NCBI Taxonomy" id="435"/>
    <lineage>
        <taxon>Bacteria</taxon>
        <taxon>Pseudomonadati</taxon>
        <taxon>Pseudomonadota</taxon>
        <taxon>Alphaproteobacteria</taxon>
        <taxon>Acetobacterales</taxon>
        <taxon>Acetobacteraceae</taxon>
        <taxon>Acetobacter</taxon>
        <taxon>Acetobacter subgen. Acetobacter</taxon>
    </lineage>
</organism>
<feature type="transmembrane region" description="Helical" evidence="7">
    <location>
        <begin position="238"/>
        <end position="256"/>
    </location>
</feature>
<dbReference type="AlphaFoldDB" id="A0A1U9KH64"/>
<keyword evidence="3" id="KW-1003">Cell membrane</keyword>
<dbReference type="EMBL" id="CP014692">
    <property type="protein sequence ID" value="AQS85098.1"/>
    <property type="molecule type" value="Genomic_DNA"/>
</dbReference>
<proteinExistence type="inferred from homology"/>
<feature type="transmembrane region" description="Helical" evidence="7">
    <location>
        <begin position="365"/>
        <end position="383"/>
    </location>
</feature>
<evidence type="ECO:0000256" key="2">
    <source>
        <dbReference type="ARBA" id="ARBA00007430"/>
    </source>
</evidence>
<keyword evidence="5 7" id="KW-1133">Transmembrane helix</keyword>
<feature type="transmembrane region" description="Helical" evidence="7">
    <location>
        <begin position="422"/>
        <end position="443"/>
    </location>
</feature>
<keyword evidence="9" id="KW-1185">Reference proteome</keyword>
<evidence type="ECO:0000256" key="7">
    <source>
        <dbReference type="SAM" id="Phobius"/>
    </source>
</evidence>
<dbReference type="CDD" id="cd13127">
    <property type="entry name" value="MATE_tuaB_like"/>
    <property type="match status" value="1"/>
</dbReference>
<feature type="transmembrane region" description="Helical" evidence="7">
    <location>
        <begin position="151"/>
        <end position="171"/>
    </location>
</feature>
<name>A0A1U9KH64_ACEAC</name>
<dbReference type="Proteomes" id="UP000188937">
    <property type="component" value="Chromosome"/>
</dbReference>
<dbReference type="PANTHER" id="PTHR30250:SF10">
    <property type="entry name" value="LIPOPOLYSACCHARIDE BIOSYNTHESIS PROTEIN WZXC"/>
    <property type="match status" value="1"/>
</dbReference>
<feature type="transmembrane region" description="Helical" evidence="7">
    <location>
        <begin position="291"/>
        <end position="312"/>
    </location>
</feature>
<evidence type="ECO:0000313" key="9">
    <source>
        <dbReference type="Proteomes" id="UP000188937"/>
    </source>
</evidence>
<dbReference type="InterPro" id="IPR050833">
    <property type="entry name" value="Poly_Biosynth_Transport"/>
</dbReference>